<reference evidence="1 2" key="1">
    <citation type="submission" date="2020-04" db="EMBL/GenBank/DDBJ databases">
        <title>Sphingobium sp. AR-3-1 isolated from Arctic soil.</title>
        <authorList>
            <person name="Dahal R.H."/>
            <person name="Chaudhary D.K."/>
        </authorList>
    </citation>
    <scope>NUCLEOTIDE SEQUENCE [LARGE SCALE GENOMIC DNA]</scope>
    <source>
        <strain evidence="1 2">AR-3-1</strain>
    </source>
</reference>
<proteinExistence type="predicted"/>
<evidence type="ECO:0000313" key="1">
    <source>
        <dbReference type="EMBL" id="NML12174.1"/>
    </source>
</evidence>
<dbReference type="InterPro" id="IPR021341">
    <property type="entry name" value="DUF2958"/>
</dbReference>
<accession>A0A7X9ZVA8</accession>
<sequence>MSMELVTPEITQMLLENGARLVREPDFDPCPVVKFFTPDAACTWLIAWAEADGQDLMLWGLCDLGLGYPELGPVLLSELLAVRGHIGLGVERDPSFCARKPLSDYCAQAIIAGAIRT</sequence>
<evidence type="ECO:0000313" key="2">
    <source>
        <dbReference type="Proteomes" id="UP000519023"/>
    </source>
</evidence>
<keyword evidence="2" id="KW-1185">Reference proteome</keyword>
<protein>
    <submittedName>
        <fullName evidence="1">DUF2958 domain-containing protein</fullName>
    </submittedName>
</protein>
<organism evidence="1 2">
    <name type="scientific">Sphingobium psychrophilum</name>
    <dbReference type="NCBI Taxonomy" id="2728834"/>
    <lineage>
        <taxon>Bacteria</taxon>
        <taxon>Pseudomonadati</taxon>
        <taxon>Pseudomonadota</taxon>
        <taxon>Alphaproteobacteria</taxon>
        <taxon>Sphingomonadales</taxon>
        <taxon>Sphingomonadaceae</taxon>
        <taxon>Sphingobium</taxon>
    </lineage>
</organism>
<dbReference type="EMBL" id="JABBFV010000017">
    <property type="protein sequence ID" value="NML12174.1"/>
    <property type="molecule type" value="Genomic_DNA"/>
</dbReference>
<gene>
    <name evidence="1" type="ORF">HHL08_18825</name>
</gene>
<name>A0A7X9ZVA8_9SPHN</name>
<dbReference type="Pfam" id="PF11171">
    <property type="entry name" value="DUF2958"/>
    <property type="match status" value="1"/>
</dbReference>
<comment type="caution">
    <text evidence="1">The sequence shown here is derived from an EMBL/GenBank/DDBJ whole genome shotgun (WGS) entry which is preliminary data.</text>
</comment>
<dbReference type="AlphaFoldDB" id="A0A7X9ZVA8"/>
<dbReference type="Proteomes" id="UP000519023">
    <property type="component" value="Unassembled WGS sequence"/>
</dbReference>